<organism evidence="1">
    <name type="scientific">Anguilla anguilla</name>
    <name type="common">European freshwater eel</name>
    <name type="synonym">Muraena anguilla</name>
    <dbReference type="NCBI Taxonomy" id="7936"/>
    <lineage>
        <taxon>Eukaryota</taxon>
        <taxon>Metazoa</taxon>
        <taxon>Chordata</taxon>
        <taxon>Craniata</taxon>
        <taxon>Vertebrata</taxon>
        <taxon>Euteleostomi</taxon>
        <taxon>Actinopterygii</taxon>
        <taxon>Neopterygii</taxon>
        <taxon>Teleostei</taxon>
        <taxon>Anguilliformes</taxon>
        <taxon>Anguillidae</taxon>
        <taxon>Anguilla</taxon>
    </lineage>
</organism>
<proteinExistence type="predicted"/>
<sequence>MHFFHDINLVSAKLGSVHMVEPNEVIPSKMFCKIPSSVAKRRRL</sequence>
<evidence type="ECO:0000313" key="1">
    <source>
        <dbReference type="EMBL" id="JAI00654.1"/>
    </source>
</evidence>
<accession>A0A0E9XG37</accession>
<protein>
    <submittedName>
        <fullName evidence="1">Uncharacterized protein</fullName>
    </submittedName>
</protein>
<dbReference type="EMBL" id="GBXM01007924">
    <property type="protein sequence ID" value="JAI00654.1"/>
    <property type="molecule type" value="Transcribed_RNA"/>
</dbReference>
<reference evidence="1" key="1">
    <citation type="submission" date="2014-11" db="EMBL/GenBank/DDBJ databases">
        <authorList>
            <person name="Amaro Gonzalez C."/>
        </authorList>
    </citation>
    <scope>NUCLEOTIDE SEQUENCE</scope>
</reference>
<reference evidence="1" key="2">
    <citation type="journal article" date="2015" name="Fish Shellfish Immunol.">
        <title>Early steps in the European eel (Anguilla anguilla)-Vibrio vulnificus interaction in the gills: Role of the RtxA13 toxin.</title>
        <authorList>
            <person name="Callol A."/>
            <person name="Pajuelo D."/>
            <person name="Ebbesson L."/>
            <person name="Teles M."/>
            <person name="MacKenzie S."/>
            <person name="Amaro C."/>
        </authorList>
    </citation>
    <scope>NUCLEOTIDE SEQUENCE</scope>
</reference>
<name>A0A0E9XG37_ANGAN</name>
<dbReference type="AlphaFoldDB" id="A0A0E9XG37"/>